<dbReference type="GO" id="GO:0030154">
    <property type="term" value="P:cell differentiation"/>
    <property type="evidence" value="ECO:0007669"/>
    <property type="project" value="UniProtKB-ARBA"/>
</dbReference>
<dbReference type="Proteomes" id="UP000472275">
    <property type="component" value="Chromosome 4"/>
</dbReference>
<organism evidence="4 5">
    <name type="scientific">Aquila chrysaetos chrysaetos</name>
    <dbReference type="NCBI Taxonomy" id="223781"/>
    <lineage>
        <taxon>Eukaryota</taxon>
        <taxon>Metazoa</taxon>
        <taxon>Chordata</taxon>
        <taxon>Craniata</taxon>
        <taxon>Vertebrata</taxon>
        <taxon>Euteleostomi</taxon>
        <taxon>Archelosauria</taxon>
        <taxon>Archosauria</taxon>
        <taxon>Dinosauria</taxon>
        <taxon>Saurischia</taxon>
        <taxon>Theropoda</taxon>
        <taxon>Coelurosauria</taxon>
        <taxon>Aves</taxon>
        <taxon>Neognathae</taxon>
        <taxon>Neoaves</taxon>
        <taxon>Telluraves</taxon>
        <taxon>Accipitrimorphae</taxon>
        <taxon>Accipitriformes</taxon>
        <taxon>Accipitridae</taxon>
        <taxon>Accipitrinae</taxon>
        <taxon>Aquila</taxon>
    </lineage>
</organism>
<dbReference type="PANTHER" id="PTHR16983">
    <property type="entry name" value="UPAR/LY6 DOMAIN-CONTAINING PROTEIN"/>
    <property type="match status" value="1"/>
</dbReference>
<dbReference type="InterPro" id="IPR045860">
    <property type="entry name" value="Snake_toxin-like_sf"/>
</dbReference>
<dbReference type="SUPFAM" id="SSF57302">
    <property type="entry name" value="Snake toxin-like"/>
    <property type="match status" value="1"/>
</dbReference>
<reference evidence="4" key="2">
    <citation type="submission" date="2025-09" db="UniProtKB">
        <authorList>
            <consortium name="Ensembl"/>
        </authorList>
    </citation>
    <scope>IDENTIFICATION</scope>
</reference>
<keyword evidence="1 2" id="KW-0732">Signal</keyword>
<feature type="chain" id="PRO_5025658754" description="Snake toxin/toxin-like domain-containing protein" evidence="2">
    <location>
        <begin position="21"/>
        <end position="68"/>
    </location>
</feature>
<keyword evidence="5" id="KW-1185">Reference proteome</keyword>
<dbReference type="GO" id="GO:0005886">
    <property type="term" value="C:plasma membrane"/>
    <property type="evidence" value="ECO:0007669"/>
    <property type="project" value="TreeGrafter"/>
</dbReference>
<dbReference type="InterPro" id="IPR051110">
    <property type="entry name" value="Ly-6/neurotoxin-like_GPI-ap"/>
</dbReference>
<dbReference type="AlphaFoldDB" id="A0A663E220"/>
<sequence length="68" mass="7178">MRALLMACLAAVFCVDFANSLTCYTCSNQISNSECLKASPCAKNDTACMTTVVKIGAGESRCHELPGL</sequence>
<dbReference type="PANTHER" id="PTHR16983:SF10">
    <property type="entry name" value="PROTEIN QUIVER"/>
    <property type="match status" value="1"/>
</dbReference>
<name>A0A663E220_AQUCH</name>
<reference evidence="4" key="1">
    <citation type="submission" date="2025-08" db="UniProtKB">
        <authorList>
            <consortium name="Ensembl"/>
        </authorList>
    </citation>
    <scope>IDENTIFICATION</scope>
</reference>
<proteinExistence type="predicted"/>
<accession>A0A663E220</accession>
<dbReference type="InterPro" id="IPR035076">
    <property type="entry name" value="Toxin/TOLIP"/>
</dbReference>
<evidence type="ECO:0000259" key="3">
    <source>
        <dbReference type="Pfam" id="PF00087"/>
    </source>
</evidence>
<feature type="domain" description="Snake toxin/toxin-like" evidence="3">
    <location>
        <begin position="21"/>
        <end position="55"/>
    </location>
</feature>
<feature type="signal peptide" evidence="2">
    <location>
        <begin position="1"/>
        <end position="20"/>
    </location>
</feature>
<evidence type="ECO:0000256" key="2">
    <source>
        <dbReference type="SAM" id="SignalP"/>
    </source>
</evidence>
<dbReference type="Gene3D" id="2.10.60.10">
    <property type="entry name" value="CD59"/>
    <property type="match status" value="1"/>
</dbReference>
<dbReference type="InParanoid" id="A0A663E220"/>
<protein>
    <recommendedName>
        <fullName evidence="3">Snake toxin/toxin-like domain-containing protein</fullName>
    </recommendedName>
</protein>
<dbReference type="Ensembl" id="ENSACCT00020006277.1">
    <property type="protein sequence ID" value="ENSACCP00020006024.1"/>
    <property type="gene ID" value="ENSACCG00020004131.1"/>
</dbReference>
<evidence type="ECO:0000313" key="5">
    <source>
        <dbReference type="Proteomes" id="UP000472275"/>
    </source>
</evidence>
<dbReference type="Pfam" id="PF00087">
    <property type="entry name" value="Toxin_TOLIP"/>
    <property type="match status" value="1"/>
</dbReference>
<evidence type="ECO:0000313" key="4">
    <source>
        <dbReference type="Ensembl" id="ENSACCP00020006024.1"/>
    </source>
</evidence>
<evidence type="ECO:0000256" key="1">
    <source>
        <dbReference type="ARBA" id="ARBA00022729"/>
    </source>
</evidence>